<evidence type="ECO:0000256" key="4">
    <source>
        <dbReference type="ARBA" id="ARBA00023002"/>
    </source>
</evidence>
<reference evidence="8" key="1">
    <citation type="submission" date="2017-09" db="EMBL/GenBank/DDBJ databases">
        <title>Genome sequence of Nannocystis excedens DSM 71.</title>
        <authorList>
            <person name="Blom J."/>
        </authorList>
    </citation>
    <scope>NUCLEOTIDE SEQUENCE [LARGE SCALE GENOMIC DNA]</scope>
    <source>
        <strain evidence="8">type strain: E19</strain>
    </source>
</reference>
<dbReference type="EC" id="1.18.1.-" evidence="7"/>
<accession>A0A2C9D249</accession>
<sequence>MTSDNVVVIAGTGQGGLQVAASLRQDGFEGRIVMVGEEPGLPYQRPPLSKTYLKEGDASRLLLRAPDFFETQSIELIEETRITSIDRKAKTVALSNGDTLGYDYLVLAVGTRNRKLPLEGAGLENVVEMRTLAHANDIRERIGGCRHVIVIGGGFIGLEFAAVARALGLEVTVLEAMPRLMGRVVSPAVSEFFLKAHRENGVEVKQGAMAARILDDGTGKVAGVELKDGRTIDGDMVLVAAGVVPNVEIAAEAGLEIDNGVVVDAIMLTSDPAISAIGDCASFIHARSGRRVRLESVQNAVDQAKCVAAHIVGRPAPYDVVPWFWSDQGPLKLQIAGLTDDADDVVVREPGPGRLSAYCFRKGELIGVETVNVPADHMMARRLLASGTPVTRAALEAVDFNLKAAAQPAA</sequence>
<dbReference type="EMBL" id="LT960614">
    <property type="protein sequence ID" value="SON54402.1"/>
    <property type="molecule type" value="Genomic_DNA"/>
</dbReference>
<gene>
    <name evidence="7" type="primary">thcD</name>
    <name evidence="7" type="ORF">HDIA_0861</name>
</gene>
<dbReference type="Gene3D" id="3.50.50.60">
    <property type="entry name" value="FAD/NAD(P)-binding domain"/>
    <property type="match status" value="2"/>
</dbReference>
<evidence type="ECO:0000256" key="1">
    <source>
        <dbReference type="ARBA" id="ARBA00001974"/>
    </source>
</evidence>
<dbReference type="InterPro" id="IPR050446">
    <property type="entry name" value="FAD-oxidoreductase/Apoptosis"/>
</dbReference>
<evidence type="ECO:0000313" key="7">
    <source>
        <dbReference type="EMBL" id="SON54402.1"/>
    </source>
</evidence>
<dbReference type="SUPFAM" id="SSF55424">
    <property type="entry name" value="FAD/NAD-linked reductases, dimerisation (C-terminal) domain"/>
    <property type="match status" value="1"/>
</dbReference>
<keyword evidence="3" id="KW-0274">FAD</keyword>
<feature type="domain" description="Reductase C-terminal" evidence="6">
    <location>
        <begin position="323"/>
        <end position="405"/>
    </location>
</feature>
<protein>
    <submittedName>
        <fullName evidence="7">Rhodocoxin reductase</fullName>
        <ecNumber evidence="7">1.18.1.-</ecNumber>
    </submittedName>
</protein>
<dbReference type="AlphaFoldDB" id="A0A2C9D249"/>
<comment type="cofactor">
    <cofactor evidence="1">
        <name>FAD</name>
        <dbReference type="ChEBI" id="CHEBI:57692"/>
    </cofactor>
</comment>
<dbReference type="GO" id="GO:0005737">
    <property type="term" value="C:cytoplasm"/>
    <property type="evidence" value="ECO:0007669"/>
    <property type="project" value="TreeGrafter"/>
</dbReference>
<evidence type="ECO:0000259" key="5">
    <source>
        <dbReference type="Pfam" id="PF07992"/>
    </source>
</evidence>
<dbReference type="Pfam" id="PF07992">
    <property type="entry name" value="Pyr_redox_2"/>
    <property type="match status" value="1"/>
</dbReference>
<evidence type="ECO:0000313" key="8">
    <source>
        <dbReference type="Proteomes" id="UP000223606"/>
    </source>
</evidence>
<organism evidence="7 8">
    <name type="scientific">Hartmannibacter diazotrophicus</name>
    <dbReference type="NCBI Taxonomy" id="1482074"/>
    <lineage>
        <taxon>Bacteria</taxon>
        <taxon>Pseudomonadati</taxon>
        <taxon>Pseudomonadota</taxon>
        <taxon>Alphaproteobacteria</taxon>
        <taxon>Hyphomicrobiales</taxon>
        <taxon>Pleomorphomonadaceae</taxon>
        <taxon>Hartmannibacter</taxon>
    </lineage>
</organism>
<dbReference type="RefSeq" id="WP_245884156.1">
    <property type="nucleotide sequence ID" value="NZ_LT960614.1"/>
</dbReference>
<dbReference type="InterPro" id="IPR036188">
    <property type="entry name" value="FAD/NAD-bd_sf"/>
</dbReference>
<dbReference type="PANTHER" id="PTHR43557:SF2">
    <property type="entry name" value="RIESKE DOMAIN-CONTAINING PROTEIN-RELATED"/>
    <property type="match status" value="1"/>
</dbReference>
<keyword evidence="8" id="KW-1185">Reference proteome</keyword>
<evidence type="ECO:0000259" key="6">
    <source>
        <dbReference type="Pfam" id="PF14759"/>
    </source>
</evidence>
<keyword evidence="4 7" id="KW-0560">Oxidoreductase</keyword>
<dbReference type="InterPro" id="IPR028202">
    <property type="entry name" value="Reductase_C"/>
</dbReference>
<proteinExistence type="predicted"/>
<dbReference type="PANTHER" id="PTHR43557">
    <property type="entry name" value="APOPTOSIS-INDUCING FACTOR 1"/>
    <property type="match status" value="1"/>
</dbReference>
<dbReference type="SUPFAM" id="SSF51905">
    <property type="entry name" value="FAD/NAD(P)-binding domain"/>
    <property type="match status" value="2"/>
</dbReference>
<dbReference type="Gene3D" id="3.30.390.30">
    <property type="match status" value="1"/>
</dbReference>
<evidence type="ECO:0000256" key="2">
    <source>
        <dbReference type="ARBA" id="ARBA00022630"/>
    </source>
</evidence>
<dbReference type="KEGG" id="hdi:HDIA_0861"/>
<evidence type="ECO:0000256" key="3">
    <source>
        <dbReference type="ARBA" id="ARBA00022827"/>
    </source>
</evidence>
<dbReference type="InterPro" id="IPR023753">
    <property type="entry name" value="FAD/NAD-binding_dom"/>
</dbReference>
<dbReference type="PRINTS" id="PR00411">
    <property type="entry name" value="PNDRDTASEI"/>
</dbReference>
<dbReference type="GO" id="GO:0016651">
    <property type="term" value="F:oxidoreductase activity, acting on NAD(P)H"/>
    <property type="evidence" value="ECO:0007669"/>
    <property type="project" value="TreeGrafter"/>
</dbReference>
<name>A0A2C9D249_9HYPH</name>
<dbReference type="InterPro" id="IPR016156">
    <property type="entry name" value="FAD/NAD-linked_Rdtase_dimer_sf"/>
</dbReference>
<dbReference type="Proteomes" id="UP000223606">
    <property type="component" value="Chromosome 1"/>
</dbReference>
<dbReference type="Pfam" id="PF14759">
    <property type="entry name" value="Reductase_C"/>
    <property type="match status" value="1"/>
</dbReference>
<feature type="domain" description="FAD/NAD(P)-binding" evidence="5">
    <location>
        <begin position="7"/>
        <end position="304"/>
    </location>
</feature>
<dbReference type="PRINTS" id="PR00368">
    <property type="entry name" value="FADPNR"/>
</dbReference>
<keyword evidence="2" id="KW-0285">Flavoprotein</keyword>